<feature type="compositionally biased region" description="Polar residues" evidence="1">
    <location>
        <begin position="136"/>
        <end position="149"/>
    </location>
</feature>
<organism evidence="2 3">
    <name type="scientific">Aspergillus flavus (strain ATCC 200026 / FGSC A1120 / IAM 13836 / NRRL 3357 / JCM 12722 / SRRC 167)</name>
    <dbReference type="NCBI Taxonomy" id="332952"/>
    <lineage>
        <taxon>Eukaryota</taxon>
        <taxon>Fungi</taxon>
        <taxon>Dikarya</taxon>
        <taxon>Ascomycota</taxon>
        <taxon>Pezizomycotina</taxon>
        <taxon>Eurotiomycetes</taxon>
        <taxon>Eurotiomycetidae</taxon>
        <taxon>Eurotiales</taxon>
        <taxon>Aspergillaceae</taxon>
        <taxon>Aspergillus</taxon>
        <taxon>Aspergillus subgen. Circumdati</taxon>
    </lineage>
</organism>
<proteinExistence type="predicted"/>
<dbReference type="AlphaFoldDB" id="A0A7U2MS32"/>
<feature type="compositionally biased region" description="Polar residues" evidence="1">
    <location>
        <begin position="225"/>
        <end position="242"/>
    </location>
</feature>
<evidence type="ECO:0000256" key="1">
    <source>
        <dbReference type="SAM" id="MobiDB-lite"/>
    </source>
</evidence>
<accession>A0A7U2MS32</accession>
<gene>
    <name evidence="2" type="ORF">F9C07_2102604</name>
</gene>
<dbReference type="EMBL" id="CP044619">
    <property type="protein sequence ID" value="QRD88822.1"/>
    <property type="molecule type" value="Genomic_DNA"/>
</dbReference>
<evidence type="ECO:0000313" key="3">
    <source>
        <dbReference type="Proteomes" id="UP000596276"/>
    </source>
</evidence>
<evidence type="ECO:0000313" key="2">
    <source>
        <dbReference type="EMBL" id="QRD88822.1"/>
    </source>
</evidence>
<keyword evidence="3" id="KW-1185">Reference proteome</keyword>
<protein>
    <submittedName>
        <fullName evidence="2">Uncharacterized protein</fullName>
    </submittedName>
</protein>
<feature type="region of interest" description="Disordered" evidence="1">
    <location>
        <begin position="132"/>
        <end position="171"/>
    </location>
</feature>
<name>A0A7U2MS32_ASPFN</name>
<reference evidence="3" key="1">
    <citation type="journal article" date="2021" name="G3 (Bethesda)">
        <title>Chromosome assembled and annotated genome sequence of Aspergillus flavus NRRL 3357.</title>
        <authorList>
            <person name="Skerker J.M."/>
            <person name="Pianalto K.M."/>
            <person name="Mondo S.J."/>
            <person name="Yang K."/>
            <person name="Arkin A.P."/>
            <person name="Keller N.P."/>
            <person name="Grigoriev I.V."/>
            <person name="Louise Glass N.L."/>
        </authorList>
    </citation>
    <scope>NUCLEOTIDE SEQUENCE [LARGE SCALE GENOMIC DNA]</scope>
    <source>
        <strain evidence="3">ATCC 200026 / FGSC A1120 / IAM 13836 / NRRL 3357 / JCM 12722 / SRRC 167</strain>
    </source>
</reference>
<dbReference type="VEuPathDB" id="FungiDB:F9C07_2102604"/>
<sequence length="252" mass="28112">MWTTSTHHYCQQTKKTYGVTSPDIFEKWNVIIGVLRVPMKILPNGDCLARTTGLTLGASYLLTERLRYGPHVALSRTNGHDKLPELRWVQSGHDVVETKETRPKLDNNNIKSPFCSIHAGCPATPQLSHLGLPQVVGNQPSAKPRTSSAPVADKQRSSFKRATPDDLAPATRSPPDLGCWIIFRTVVVFPVFDAYTTEYWDLNRYLFIVKGNLNQIHYSGPANIGQDSSTGPDTPVATSTLRRNFPARDRTW</sequence>
<dbReference type="Proteomes" id="UP000596276">
    <property type="component" value="Chromosome 1"/>
</dbReference>
<feature type="region of interest" description="Disordered" evidence="1">
    <location>
        <begin position="221"/>
        <end position="252"/>
    </location>
</feature>